<evidence type="ECO:0000313" key="4">
    <source>
        <dbReference type="EMBL" id="KAK9803345.1"/>
    </source>
</evidence>
<dbReference type="InterPro" id="IPR013185">
    <property type="entry name" value="Transl_elong_KOW-like"/>
</dbReference>
<sequence>MQANELRTGNIIQSSDCRDCSVTKYEYSQGSGRQLGNVHLELRDVRTGRKTLERLRPYDMIEIVRVDSTPFQFLFQEGDVLTLMHPETYDQITVDSAIFGSQRSLLKEGVDVTVNLLDGEPISGELPPTVTLRVAEAEPYVQGDSATGSLKGATLETGVNVSVPPYVQVDDLIIINTQDLSFVKRAT</sequence>
<comment type="similarity">
    <text evidence="1">Belongs to the elongation factor P family.</text>
</comment>
<proteinExistence type="inferred from homology"/>
<dbReference type="InterPro" id="IPR008991">
    <property type="entry name" value="Translation_prot_SH3-like_sf"/>
</dbReference>
<evidence type="ECO:0000256" key="1">
    <source>
        <dbReference type="ARBA" id="ARBA00009479"/>
    </source>
</evidence>
<dbReference type="SMART" id="SM01185">
    <property type="entry name" value="EFP"/>
    <property type="match status" value="1"/>
</dbReference>
<dbReference type="NCBIfam" id="NF001810">
    <property type="entry name" value="PRK00529.1"/>
    <property type="match status" value="1"/>
</dbReference>
<dbReference type="CDD" id="cd04470">
    <property type="entry name" value="S1_EF-P_repeat_1"/>
    <property type="match status" value="1"/>
</dbReference>
<evidence type="ECO:0000313" key="5">
    <source>
        <dbReference type="Proteomes" id="UP001465755"/>
    </source>
</evidence>
<dbReference type="InterPro" id="IPR012340">
    <property type="entry name" value="NA-bd_OB-fold"/>
</dbReference>
<dbReference type="PANTHER" id="PTHR30053:SF14">
    <property type="entry name" value="TRANSLATION ELONGATION FACTOR KOW-LIKE DOMAIN-CONTAINING PROTEIN"/>
    <property type="match status" value="1"/>
</dbReference>
<evidence type="ECO:0008006" key="6">
    <source>
        <dbReference type="Google" id="ProtNLM"/>
    </source>
</evidence>
<evidence type="ECO:0000259" key="3">
    <source>
        <dbReference type="SMART" id="SM01185"/>
    </source>
</evidence>
<accession>A0AAW1P487</accession>
<dbReference type="PIRSF" id="PIRSF005901">
    <property type="entry name" value="EF-P"/>
    <property type="match status" value="1"/>
</dbReference>
<dbReference type="SMART" id="SM00841">
    <property type="entry name" value="Elong-fact-P_C"/>
    <property type="match status" value="1"/>
</dbReference>
<dbReference type="FunFam" id="2.40.50.140:FF:000004">
    <property type="entry name" value="Elongation factor P"/>
    <property type="match status" value="1"/>
</dbReference>
<evidence type="ECO:0000259" key="2">
    <source>
        <dbReference type="SMART" id="SM00841"/>
    </source>
</evidence>
<dbReference type="InterPro" id="IPR020599">
    <property type="entry name" value="Transl_elong_fac_P/YeiP"/>
</dbReference>
<feature type="domain" description="Elongation factor P C-terminal" evidence="2">
    <location>
        <begin position="130"/>
        <end position="185"/>
    </location>
</feature>
<dbReference type="SUPFAM" id="SSF50249">
    <property type="entry name" value="Nucleic acid-binding proteins"/>
    <property type="match status" value="2"/>
</dbReference>
<dbReference type="Gene3D" id="2.40.50.140">
    <property type="entry name" value="Nucleic acid-binding proteins"/>
    <property type="match status" value="2"/>
</dbReference>
<dbReference type="AlphaFoldDB" id="A0AAW1P487"/>
<dbReference type="InterPro" id="IPR014722">
    <property type="entry name" value="Rib_uL2_dom2"/>
</dbReference>
<dbReference type="PROSITE" id="PS01275">
    <property type="entry name" value="EFP"/>
    <property type="match status" value="1"/>
</dbReference>
<feature type="domain" description="Translation elongation factor P/YeiP central" evidence="3">
    <location>
        <begin position="68"/>
        <end position="122"/>
    </location>
</feature>
<dbReference type="GO" id="GO:0043043">
    <property type="term" value="P:peptide biosynthetic process"/>
    <property type="evidence" value="ECO:0007669"/>
    <property type="project" value="InterPro"/>
</dbReference>
<protein>
    <recommendedName>
        <fullName evidence="6">Elongation factor P</fullName>
    </recommendedName>
</protein>
<keyword evidence="5" id="KW-1185">Reference proteome</keyword>
<dbReference type="Proteomes" id="UP001465755">
    <property type="component" value="Unassembled WGS sequence"/>
</dbReference>
<dbReference type="Pfam" id="PF01132">
    <property type="entry name" value="EFP"/>
    <property type="match status" value="1"/>
</dbReference>
<dbReference type="GO" id="GO:0005829">
    <property type="term" value="C:cytosol"/>
    <property type="evidence" value="ECO:0007669"/>
    <property type="project" value="UniProtKB-ARBA"/>
</dbReference>
<dbReference type="EMBL" id="JALJOQ010000060">
    <property type="protein sequence ID" value="KAK9803345.1"/>
    <property type="molecule type" value="Genomic_DNA"/>
</dbReference>
<comment type="caution">
    <text evidence="4">The sequence shown here is derived from an EMBL/GenBank/DDBJ whole genome shotgun (WGS) entry which is preliminary data.</text>
</comment>
<dbReference type="Gene3D" id="2.30.30.30">
    <property type="match status" value="1"/>
</dbReference>
<dbReference type="CDD" id="cd05794">
    <property type="entry name" value="S1_EF-P_repeat_2"/>
    <property type="match status" value="1"/>
</dbReference>
<reference evidence="4 5" key="1">
    <citation type="journal article" date="2024" name="Nat. Commun.">
        <title>Phylogenomics reveals the evolutionary origins of lichenization in chlorophyte algae.</title>
        <authorList>
            <person name="Puginier C."/>
            <person name="Libourel C."/>
            <person name="Otte J."/>
            <person name="Skaloud P."/>
            <person name="Haon M."/>
            <person name="Grisel S."/>
            <person name="Petersen M."/>
            <person name="Berrin J.G."/>
            <person name="Delaux P.M."/>
            <person name="Dal Grande F."/>
            <person name="Keller J."/>
        </authorList>
    </citation>
    <scope>NUCLEOTIDE SEQUENCE [LARGE SCALE GENOMIC DNA]</scope>
    <source>
        <strain evidence="4 5">SAG 2036</strain>
    </source>
</reference>
<dbReference type="InterPro" id="IPR001059">
    <property type="entry name" value="Transl_elong_P/YeiP_cen"/>
</dbReference>
<organism evidence="4 5">
    <name type="scientific">Symbiochloris irregularis</name>
    <dbReference type="NCBI Taxonomy" id="706552"/>
    <lineage>
        <taxon>Eukaryota</taxon>
        <taxon>Viridiplantae</taxon>
        <taxon>Chlorophyta</taxon>
        <taxon>core chlorophytes</taxon>
        <taxon>Trebouxiophyceae</taxon>
        <taxon>Trebouxiales</taxon>
        <taxon>Trebouxiaceae</taxon>
        <taxon>Symbiochloris</taxon>
    </lineage>
</organism>
<gene>
    <name evidence="4" type="ORF">WJX73_006232</name>
</gene>
<dbReference type="Pfam" id="PF09285">
    <property type="entry name" value="Elong-fact-P_C"/>
    <property type="match status" value="1"/>
</dbReference>
<dbReference type="GO" id="GO:0003746">
    <property type="term" value="F:translation elongation factor activity"/>
    <property type="evidence" value="ECO:0007669"/>
    <property type="project" value="InterPro"/>
</dbReference>
<dbReference type="PANTHER" id="PTHR30053">
    <property type="entry name" value="ELONGATION FACTOR P"/>
    <property type="match status" value="1"/>
</dbReference>
<dbReference type="InterPro" id="IPR015365">
    <property type="entry name" value="Elong-fact-P_C"/>
</dbReference>
<name>A0AAW1P487_9CHLO</name>
<dbReference type="InterPro" id="IPR013852">
    <property type="entry name" value="Transl_elong_P/YeiP_CS"/>
</dbReference>
<dbReference type="Pfam" id="PF08207">
    <property type="entry name" value="EFP_N"/>
    <property type="match status" value="1"/>
</dbReference>
<dbReference type="SUPFAM" id="SSF50104">
    <property type="entry name" value="Translation proteins SH3-like domain"/>
    <property type="match status" value="1"/>
</dbReference>